<protein>
    <submittedName>
        <fullName evidence="3">Putative amidohydrolase ytcJ</fullName>
    </submittedName>
</protein>
<dbReference type="InterPro" id="IPR032466">
    <property type="entry name" value="Metal_Hydrolase"/>
</dbReference>
<feature type="domain" description="Amidohydrolase 3" evidence="2">
    <location>
        <begin position="42"/>
        <end position="385"/>
    </location>
</feature>
<dbReference type="EMBL" id="KE344806">
    <property type="protein sequence ID" value="EXB80250.1"/>
    <property type="molecule type" value="Genomic_DNA"/>
</dbReference>
<dbReference type="SUPFAM" id="SSF51556">
    <property type="entry name" value="Metallo-dependent hydrolases"/>
    <property type="match status" value="1"/>
</dbReference>
<gene>
    <name evidence="3" type="ORF">L484_025103</name>
</gene>
<dbReference type="InterPro" id="IPR011059">
    <property type="entry name" value="Metal-dep_hydrolase_composite"/>
</dbReference>
<accession>W9RZH7</accession>
<keyword evidence="1" id="KW-1133">Transmembrane helix</keyword>
<dbReference type="SUPFAM" id="SSF51338">
    <property type="entry name" value="Composite domain of metallo-dependent hydrolases"/>
    <property type="match status" value="1"/>
</dbReference>
<evidence type="ECO:0000313" key="4">
    <source>
        <dbReference type="Proteomes" id="UP000030645"/>
    </source>
</evidence>
<dbReference type="STRING" id="981085.W9RZH7"/>
<dbReference type="GO" id="GO:0016810">
    <property type="term" value="F:hydrolase activity, acting on carbon-nitrogen (but not peptide) bonds"/>
    <property type="evidence" value="ECO:0007669"/>
    <property type="project" value="InterPro"/>
</dbReference>
<dbReference type="InterPro" id="IPR013108">
    <property type="entry name" value="Amidohydro_3"/>
</dbReference>
<evidence type="ECO:0000313" key="3">
    <source>
        <dbReference type="EMBL" id="EXB80250.1"/>
    </source>
</evidence>
<keyword evidence="4" id="KW-1185">Reference proteome</keyword>
<dbReference type="Gene3D" id="3.20.20.140">
    <property type="entry name" value="Metal-dependent hydrolases"/>
    <property type="match status" value="1"/>
</dbReference>
<dbReference type="Proteomes" id="UP000030645">
    <property type="component" value="Unassembled WGS sequence"/>
</dbReference>
<dbReference type="InterPro" id="IPR033932">
    <property type="entry name" value="YtcJ-like"/>
</dbReference>
<dbReference type="eggNOG" id="ENOG502QSHE">
    <property type="taxonomic scope" value="Eukaryota"/>
</dbReference>
<dbReference type="AlphaFoldDB" id="W9RZH7"/>
<feature type="transmembrane region" description="Helical" evidence="1">
    <location>
        <begin position="12"/>
        <end position="32"/>
    </location>
</feature>
<organism evidence="3 4">
    <name type="scientific">Morus notabilis</name>
    <dbReference type="NCBI Taxonomy" id="981085"/>
    <lineage>
        <taxon>Eukaryota</taxon>
        <taxon>Viridiplantae</taxon>
        <taxon>Streptophyta</taxon>
        <taxon>Embryophyta</taxon>
        <taxon>Tracheophyta</taxon>
        <taxon>Spermatophyta</taxon>
        <taxon>Magnoliopsida</taxon>
        <taxon>eudicotyledons</taxon>
        <taxon>Gunneridae</taxon>
        <taxon>Pentapetalae</taxon>
        <taxon>rosids</taxon>
        <taxon>fabids</taxon>
        <taxon>Rosales</taxon>
        <taxon>Moraceae</taxon>
        <taxon>Moreae</taxon>
        <taxon>Morus</taxon>
    </lineage>
</organism>
<keyword evidence="1" id="KW-0472">Membrane</keyword>
<dbReference type="PANTHER" id="PTHR22642">
    <property type="entry name" value="IMIDAZOLONEPROPIONASE"/>
    <property type="match status" value="1"/>
</dbReference>
<reference evidence="4" key="1">
    <citation type="submission" date="2013-01" db="EMBL/GenBank/DDBJ databases">
        <title>Draft Genome Sequence of a Mulberry Tree, Morus notabilis C.K. Schneid.</title>
        <authorList>
            <person name="He N."/>
            <person name="Zhao S."/>
        </authorList>
    </citation>
    <scope>NUCLEOTIDE SEQUENCE</scope>
</reference>
<dbReference type="PANTHER" id="PTHR22642:SF2">
    <property type="entry name" value="PROTEIN LONG AFTER FAR-RED 3"/>
    <property type="match status" value="1"/>
</dbReference>
<keyword evidence="3" id="KW-0378">Hydrolase</keyword>
<keyword evidence="1" id="KW-0812">Transmembrane</keyword>
<dbReference type="CDD" id="cd01300">
    <property type="entry name" value="YtcJ_like"/>
    <property type="match status" value="1"/>
</dbReference>
<sequence>MSVRKVNYGGRILGCYLVCLSTKIFVISIWQFSLGSGIFLIPTGLLIDSAMNLLFTSIPEVSVDERREAFQRASKHALMRGVTTVVDLGRYLPGSSVEPPWKDFSDVYQWADSSGKMRIRDVVNKMGRAVSQWIYLGGVKAFADGSLGSNSALFYEPYVDEPQNYGLQLTDYEKLFNMTLASDSSGLQVAIHAIGDRANDLILDMYEKVISENGLRDRRFRIEHCQHLAPETPDRFGKLGIVASVQPEHLLDDLESATKKLGFNRAQKGSYLFRSLLSSNVELAFGSDWPVADVNPLGGIRTAMKRISPAWDNAWAPSESISVNEALKAYTISAARACFLDKDIGSLSPGKLADFVVLSTDSWDNFAAEGSASIEATYVSGVQVYP</sequence>
<evidence type="ECO:0000256" key="1">
    <source>
        <dbReference type="SAM" id="Phobius"/>
    </source>
</evidence>
<dbReference type="Pfam" id="PF07969">
    <property type="entry name" value="Amidohydro_3"/>
    <property type="match status" value="1"/>
</dbReference>
<evidence type="ECO:0000259" key="2">
    <source>
        <dbReference type="Pfam" id="PF07969"/>
    </source>
</evidence>
<name>W9RZH7_9ROSA</name>
<proteinExistence type="predicted"/>